<accession>A0AAW6AXT6</accession>
<evidence type="ECO:0000256" key="5">
    <source>
        <dbReference type="ARBA" id="ARBA00023136"/>
    </source>
</evidence>
<feature type="transmembrane region" description="Helical" evidence="6">
    <location>
        <begin position="28"/>
        <end position="47"/>
    </location>
</feature>
<feature type="transmembrane region" description="Helical" evidence="6">
    <location>
        <begin position="188"/>
        <end position="211"/>
    </location>
</feature>
<evidence type="ECO:0000313" key="9">
    <source>
        <dbReference type="EMBL" id="MDB2002106.1"/>
    </source>
</evidence>
<evidence type="ECO:0000256" key="2">
    <source>
        <dbReference type="ARBA" id="ARBA00022475"/>
    </source>
</evidence>
<comment type="subcellular location">
    <subcellularLocation>
        <location evidence="1">Cell membrane</location>
        <topology evidence="1">Multi-pass membrane protein</topology>
    </subcellularLocation>
</comment>
<feature type="transmembrane region" description="Helical" evidence="6">
    <location>
        <begin position="142"/>
        <end position="168"/>
    </location>
</feature>
<evidence type="ECO:0000313" key="10">
    <source>
        <dbReference type="Proteomes" id="UP001300871"/>
    </source>
</evidence>
<dbReference type="InterPro" id="IPR018461">
    <property type="entry name" value="Na/H_Antiport_NhaC-like_C"/>
</dbReference>
<sequence>MSGTIFALIPPIVAIALALITKEVYLSLLIGILSGAFLFTGLNPVHAVETVISIMGDKIGGNVNILLFLSFLGIVVALITKSGASRAYGEWAARSIKSRRGALLATMFLGSLIFVDDYFNCLTVGTVMRPVTDKHKITRAKLAYIIDATAAPICIIAPISSWAAAVGSSLPEDSGVDGFSLFLRTIPFNLYAILTIIFMLFIILGGFDFAAMKKYNERVEREGKEKTIDAEAVTIAGNGKVIDLVAPIIILIVFCISGMLYTGGIMEGVGIVEAFANCDSALSLVLGSFFTLVFIFIFYLVRKVIRFNEFCESFTIGIKAMIPAIMILCLAWTLSGICSADYLNIGGYVGSVVGGSALVGALMPAIMFLVACGLAFSTGTSWGTFGILIPIAFAVVGAENMNALTISTSAILAGAVCGDHVSPISDTTILASAGAQCDHINHVSTQIPYVLCVAGCCVIGYLAAGITQNGWIGTLTGLLVLAVVLVILDRKNNPKFAARR</sequence>
<keyword evidence="3 6" id="KW-0812">Transmembrane</keyword>
<evidence type="ECO:0000256" key="6">
    <source>
        <dbReference type="SAM" id="Phobius"/>
    </source>
</evidence>
<feature type="transmembrane region" description="Helical" evidence="6">
    <location>
        <begin position="281"/>
        <end position="301"/>
    </location>
</feature>
<dbReference type="EMBL" id="JAINVB010000001">
    <property type="protein sequence ID" value="MCK0088215.1"/>
    <property type="molecule type" value="Genomic_DNA"/>
</dbReference>
<organism evidence="9 10">
    <name type="scientific">Clostridium symbiosum</name>
    <name type="common">Bacteroides symbiosus</name>
    <dbReference type="NCBI Taxonomy" id="1512"/>
    <lineage>
        <taxon>Bacteria</taxon>
        <taxon>Bacillati</taxon>
        <taxon>Bacillota</taxon>
        <taxon>Clostridia</taxon>
        <taxon>Lachnospirales</taxon>
        <taxon>Lachnospiraceae</taxon>
        <taxon>Otoolea</taxon>
    </lineage>
</organism>
<feature type="transmembrane region" description="Helical" evidence="6">
    <location>
        <begin position="241"/>
        <end position="261"/>
    </location>
</feature>
<dbReference type="Pfam" id="PF03553">
    <property type="entry name" value="Na_H_antiporter"/>
    <property type="match status" value="1"/>
</dbReference>
<feature type="transmembrane region" description="Helical" evidence="6">
    <location>
        <begin position="447"/>
        <end position="464"/>
    </location>
</feature>
<evidence type="ECO:0000259" key="7">
    <source>
        <dbReference type="Pfam" id="PF03553"/>
    </source>
</evidence>
<dbReference type="RefSeq" id="WP_003504812.1">
    <property type="nucleotide sequence ID" value="NZ_BAABZD010000006.1"/>
</dbReference>
<reference evidence="8" key="1">
    <citation type="journal article" date="2022" name="Cell Host Microbe">
        <title>Colonization of the live biotherapeutic product VE303 and modulation of the microbiota and metabolites in healthy volunteers.</title>
        <authorList>
            <person name="Dsouza M."/>
            <person name="Menon R."/>
            <person name="Crossette E."/>
            <person name="Bhattarai S.K."/>
            <person name="Schneider J."/>
            <person name="Kim Y.G."/>
            <person name="Reddy S."/>
            <person name="Caballero S."/>
            <person name="Felix C."/>
            <person name="Cornacchione L."/>
            <person name="Hendrickson J."/>
            <person name="Watson A.R."/>
            <person name="Minot S.S."/>
            <person name="Greenfield N."/>
            <person name="Schopf L."/>
            <person name="Szabady R."/>
            <person name="Patarroyo J."/>
            <person name="Smith W."/>
            <person name="Harrison P."/>
            <person name="Kuijper E.J."/>
            <person name="Kelly C.P."/>
            <person name="Olle B."/>
            <person name="Bobilev D."/>
            <person name="Silber J.L."/>
            <person name="Bucci V."/>
            <person name="Roberts B."/>
            <person name="Faith J."/>
            <person name="Norman J.M."/>
        </authorList>
    </citation>
    <scope>NUCLEOTIDE SEQUENCE</scope>
    <source>
        <strain evidence="8">VE303-04</strain>
    </source>
</reference>
<reference evidence="9" key="2">
    <citation type="submission" date="2023-01" db="EMBL/GenBank/DDBJ databases">
        <title>Human gut microbiome strain richness.</title>
        <authorList>
            <person name="Chen-Liaw A."/>
        </authorList>
    </citation>
    <scope>NUCLEOTIDE SEQUENCE</scope>
    <source>
        <strain evidence="9">B1_m1001713B170214d0_201011</strain>
    </source>
</reference>
<feature type="transmembrane region" description="Helical" evidence="6">
    <location>
        <begin position="354"/>
        <end position="376"/>
    </location>
</feature>
<feature type="transmembrane region" description="Helical" evidence="6">
    <location>
        <begin position="313"/>
        <end position="334"/>
    </location>
</feature>
<evidence type="ECO:0000256" key="3">
    <source>
        <dbReference type="ARBA" id="ARBA00022692"/>
    </source>
</evidence>
<dbReference type="GO" id="GO:0005886">
    <property type="term" value="C:plasma membrane"/>
    <property type="evidence" value="ECO:0007669"/>
    <property type="project" value="UniProtKB-SubCell"/>
</dbReference>
<dbReference type="Proteomes" id="UP001203136">
    <property type="component" value="Unassembled WGS sequence"/>
</dbReference>
<gene>
    <name evidence="8" type="ORF">K5I21_20570</name>
    <name evidence="9" type="ORF">PM006_18065</name>
</gene>
<feature type="transmembrane region" description="Helical" evidence="6">
    <location>
        <begin position="59"/>
        <end position="80"/>
    </location>
</feature>
<dbReference type="GeneID" id="57968786"/>
<proteinExistence type="predicted"/>
<keyword evidence="5 6" id="KW-0472">Membrane</keyword>
<evidence type="ECO:0000256" key="4">
    <source>
        <dbReference type="ARBA" id="ARBA00022989"/>
    </source>
</evidence>
<dbReference type="EMBL" id="JAQLGM010000058">
    <property type="protein sequence ID" value="MDB2002106.1"/>
    <property type="molecule type" value="Genomic_DNA"/>
</dbReference>
<keyword evidence="4 6" id="KW-1133">Transmembrane helix</keyword>
<keyword evidence="2" id="KW-1003">Cell membrane</keyword>
<protein>
    <submittedName>
        <fullName evidence="9">Na+/H+ antiporter NhaC family protein</fullName>
    </submittedName>
</protein>
<dbReference type="Proteomes" id="UP001300871">
    <property type="component" value="Unassembled WGS sequence"/>
</dbReference>
<dbReference type="PANTHER" id="PTHR43478">
    <property type="entry name" value="NA+/H+ ANTIPORTER-RELATED"/>
    <property type="match status" value="1"/>
</dbReference>
<comment type="caution">
    <text evidence="9">The sequence shown here is derived from an EMBL/GenBank/DDBJ whole genome shotgun (WGS) entry which is preliminary data.</text>
</comment>
<dbReference type="PANTHER" id="PTHR43478:SF1">
    <property type="entry name" value="NA+_H+ ANTIPORTER NHAC-LIKE C-TERMINAL DOMAIN-CONTAINING PROTEIN"/>
    <property type="match status" value="1"/>
</dbReference>
<feature type="transmembrane region" description="Helical" evidence="6">
    <location>
        <begin position="100"/>
        <end position="121"/>
    </location>
</feature>
<evidence type="ECO:0000256" key="1">
    <source>
        <dbReference type="ARBA" id="ARBA00004651"/>
    </source>
</evidence>
<evidence type="ECO:0000313" key="8">
    <source>
        <dbReference type="EMBL" id="MCK0088215.1"/>
    </source>
</evidence>
<dbReference type="AlphaFoldDB" id="A0AAW6AXT6"/>
<feature type="transmembrane region" description="Helical" evidence="6">
    <location>
        <begin position="470"/>
        <end position="488"/>
    </location>
</feature>
<feature type="domain" description="Na+/H+ antiporter NhaC-like C-terminal" evidence="7">
    <location>
        <begin position="179"/>
        <end position="466"/>
    </location>
</feature>
<name>A0AAW6AXT6_CLOSY</name>